<evidence type="ECO:0000313" key="2">
    <source>
        <dbReference type="Proteomes" id="UP000640335"/>
    </source>
</evidence>
<dbReference type="EMBL" id="JACSQZ010000057">
    <property type="protein sequence ID" value="MBD7916062.1"/>
    <property type="molecule type" value="Genomic_DNA"/>
</dbReference>
<protein>
    <recommendedName>
        <fullName evidence="3">Rhoptry protein</fullName>
    </recommendedName>
</protein>
<accession>A0ABR8Q6L5</accession>
<dbReference type="Proteomes" id="UP000640335">
    <property type="component" value="Unassembled WGS sequence"/>
</dbReference>
<keyword evidence="2" id="KW-1185">Reference proteome</keyword>
<comment type="caution">
    <text evidence="1">The sequence shown here is derived from an EMBL/GenBank/DDBJ whole genome shotgun (WGS) entry which is preliminary data.</text>
</comment>
<feature type="non-terminal residue" evidence="1">
    <location>
        <position position="478"/>
    </location>
</feature>
<reference evidence="1 2" key="1">
    <citation type="submission" date="2020-08" db="EMBL/GenBank/DDBJ databases">
        <title>A Genomic Blueprint of the Chicken Gut Microbiome.</title>
        <authorList>
            <person name="Gilroy R."/>
            <person name="Ravi A."/>
            <person name="Getino M."/>
            <person name="Pursley I."/>
            <person name="Horton D.L."/>
            <person name="Alikhan N.-F."/>
            <person name="Baker D."/>
            <person name="Gharbi K."/>
            <person name="Hall N."/>
            <person name="Watson M."/>
            <person name="Adriaenssens E.M."/>
            <person name="Foster-Nyarko E."/>
            <person name="Jarju S."/>
            <person name="Secka A."/>
            <person name="Antonio M."/>
            <person name="Oren A."/>
            <person name="Chaudhuri R."/>
            <person name="La Ragione R.M."/>
            <person name="Hildebrand F."/>
            <person name="Pallen M.J."/>
        </authorList>
    </citation>
    <scope>NUCLEOTIDE SEQUENCE [LARGE SCALE GENOMIC DNA]</scope>
    <source>
        <strain evidence="1 2">Sa3CUN1</strain>
    </source>
</reference>
<gene>
    <name evidence="1" type="ORF">H9660_12985</name>
</gene>
<sequence>MPGIFNIGNTYNVNNKRISSKLTFNTGEKFSGKIIKNEGSNEATIRLIDGWEFQAEIDGNLDSLGKGFTRFQVEGFENGKLKLKIIGENIKDDELNEGEFNEIILKEGLSKEDLTLLKDMVKFNIPLTKENIREIKGIIQFLNKINEDENEAKDFISKYLSSKNIDVDTLEGNKISKVLKEFLVEFKTLSKEDILLFFENNIELNKENIKGFNEIFKSENNITKIINEMGSSVKGLTTSNLEDRKNTVYNINEKVIEENIDEFIYGNESLEDIKGKDFINLENKIGNVAYKKSEENSKVSLLSILKSISGKPEDYINIELKNILLNRKNEFTSSEFERTFNFISKLKPEEFIKFLNDFILDFKESEELPIDKESSKYLIKENNEIFKRNETLNFTKFEVEKVLSKFMGKEIKLTEIEFNELNDGINLKYKEINEKESSMKETVDSEKIDITKENIKEINSVNKNDKELNTKEIIKDFI</sequence>
<organism evidence="1 2">
    <name type="scientific">Clostridium gallinarum</name>
    <dbReference type="NCBI Taxonomy" id="2762246"/>
    <lineage>
        <taxon>Bacteria</taxon>
        <taxon>Bacillati</taxon>
        <taxon>Bacillota</taxon>
        <taxon>Clostridia</taxon>
        <taxon>Eubacteriales</taxon>
        <taxon>Clostridiaceae</taxon>
        <taxon>Clostridium</taxon>
    </lineage>
</organism>
<name>A0ABR8Q6L5_9CLOT</name>
<evidence type="ECO:0008006" key="3">
    <source>
        <dbReference type="Google" id="ProtNLM"/>
    </source>
</evidence>
<evidence type="ECO:0000313" key="1">
    <source>
        <dbReference type="EMBL" id="MBD7916062.1"/>
    </source>
</evidence>
<proteinExistence type="predicted"/>
<dbReference type="RefSeq" id="WP_191750810.1">
    <property type="nucleotide sequence ID" value="NZ_JACSQZ010000057.1"/>
</dbReference>